<evidence type="ECO:0000256" key="1">
    <source>
        <dbReference type="SAM" id="Phobius"/>
    </source>
</evidence>
<keyword evidence="1" id="KW-0812">Transmembrane</keyword>
<organism evidence="2 3">
    <name type="scientific">Eutypa lata (strain UCR-EL1)</name>
    <name type="common">Grapevine dieback disease fungus</name>
    <name type="synonym">Eutypa armeniacae</name>
    <dbReference type="NCBI Taxonomy" id="1287681"/>
    <lineage>
        <taxon>Eukaryota</taxon>
        <taxon>Fungi</taxon>
        <taxon>Dikarya</taxon>
        <taxon>Ascomycota</taxon>
        <taxon>Pezizomycotina</taxon>
        <taxon>Sordariomycetes</taxon>
        <taxon>Xylariomycetidae</taxon>
        <taxon>Xylariales</taxon>
        <taxon>Diatrypaceae</taxon>
        <taxon>Eutypa</taxon>
    </lineage>
</organism>
<sequence length="142" mass="15983">MCTAHRAAYSPTYRFHYPDNAEGIAAAFGAEVGINADPAFDLNAEAVPELDADAGFDFVADPILAVLQEANDDWDELPDFNECPSWAKSNLEDPRDHGPRRTGRQNHWFLVVINFALESFIMMLCYYEIEYIGTYTPKVSLE</sequence>
<evidence type="ECO:0000313" key="3">
    <source>
        <dbReference type="Proteomes" id="UP000012174"/>
    </source>
</evidence>
<dbReference type="AlphaFoldDB" id="M7SU07"/>
<proteinExistence type="predicted"/>
<dbReference type="Proteomes" id="UP000012174">
    <property type="component" value="Unassembled WGS sequence"/>
</dbReference>
<accession>M7SU07</accession>
<dbReference type="KEGG" id="ela:UCREL1_5256"/>
<protein>
    <submittedName>
        <fullName evidence="2">Uncharacterized protein</fullName>
    </submittedName>
</protein>
<name>M7SU07_EUTLA</name>
<feature type="transmembrane region" description="Helical" evidence="1">
    <location>
        <begin position="108"/>
        <end position="129"/>
    </location>
</feature>
<dbReference type="HOGENOM" id="CLU_1815767_0_0_1"/>
<keyword evidence="3" id="KW-1185">Reference proteome</keyword>
<dbReference type="EMBL" id="KB706361">
    <property type="protein sequence ID" value="EMR67747.1"/>
    <property type="molecule type" value="Genomic_DNA"/>
</dbReference>
<evidence type="ECO:0000313" key="2">
    <source>
        <dbReference type="EMBL" id="EMR67747.1"/>
    </source>
</evidence>
<dbReference type="OrthoDB" id="4367324at2759"/>
<keyword evidence="1" id="KW-1133">Transmembrane helix</keyword>
<gene>
    <name evidence="2" type="ORF">UCREL1_5256</name>
</gene>
<reference evidence="3" key="1">
    <citation type="journal article" date="2013" name="Genome Announc.">
        <title>Draft genome sequence of the grapevine dieback fungus Eutypa lata UCR-EL1.</title>
        <authorList>
            <person name="Blanco-Ulate B."/>
            <person name="Rolshausen P.E."/>
            <person name="Cantu D."/>
        </authorList>
    </citation>
    <scope>NUCLEOTIDE SEQUENCE [LARGE SCALE GENOMIC DNA]</scope>
    <source>
        <strain evidence="3">UCR-EL1</strain>
    </source>
</reference>
<keyword evidence="1" id="KW-0472">Membrane</keyword>